<evidence type="ECO:0000256" key="3">
    <source>
        <dbReference type="SAM" id="SignalP"/>
    </source>
</evidence>
<feature type="compositionally biased region" description="Pro residues" evidence="1">
    <location>
        <begin position="620"/>
        <end position="630"/>
    </location>
</feature>
<dbReference type="AlphaFoldDB" id="A0A6G9GTV0"/>
<accession>A0A6G9GTV0</accession>
<dbReference type="PANTHER" id="PTHR40761:SF1">
    <property type="entry name" value="CONSERVED INTEGRAL MEMBRANE ALANINE VALINE AND LEUCINE RICH PROTEIN-RELATED"/>
    <property type="match status" value="1"/>
</dbReference>
<feature type="transmembrane region" description="Helical" evidence="2">
    <location>
        <begin position="189"/>
        <end position="212"/>
    </location>
</feature>
<keyword evidence="3" id="KW-0732">Signal</keyword>
<feature type="transmembrane region" description="Helical" evidence="2">
    <location>
        <begin position="128"/>
        <end position="148"/>
    </location>
</feature>
<protein>
    <submittedName>
        <fullName evidence="4">DMT family transporter</fullName>
    </submittedName>
</protein>
<feature type="transmembrane region" description="Helical" evidence="2">
    <location>
        <begin position="224"/>
        <end position="244"/>
    </location>
</feature>
<feature type="transmembrane region" description="Helical" evidence="2">
    <location>
        <begin position="160"/>
        <end position="183"/>
    </location>
</feature>
<evidence type="ECO:0000313" key="4">
    <source>
        <dbReference type="EMBL" id="QIQ01693.1"/>
    </source>
</evidence>
<evidence type="ECO:0000256" key="2">
    <source>
        <dbReference type="SAM" id="Phobius"/>
    </source>
</evidence>
<keyword evidence="2" id="KW-1133">Transmembrane helix</keyword>
<feature type="transmembrane region" description="Helical" evidence="2">
    <location>
        <begin position="59"/>
        <end position="90"/>
    </location>
</feature>
<reference evidence="4 5" key="1">
    <citation type="submission" date="2020-03" db="EMBL/GenBank/DDBJ databases">
        <title>A novel species.</title>
        <authorList>
            <person name="Gao J."/>
        </authorList>
    </citation>
    <scope>NUCLEOTIDE SEQUENCE [LARGE SCALE GENOMIC DNA]</scope>
    <source>
        <strain evidence="4 5">QMT-12</strain>
    </source>
</reference>
<keyword evidence="2" id="KW-0472">Membrane</keyword>
<proteinExistence type="predicted"/>
<dbReference type="NCBIfam" id="NF038012">
    <property type="entry name" value="DMT_1"/>
    <property type="match status" value="1"/>
</dbReference>
<feature type="region of interest" description="Disordered" evidence="1">
    <location>
        <begin position="453"/>
        <end position="514"/>
    </location>
</feature>
<keyword evidence="5" id="KW-1185">Reference proteome</keyword>
<feature type="compositionally biased region" description="Polar residues" evidence="1">
    <location>
        <begin position="461"/>
        <end position="475"/>
    </location>
</feature>
<feature type="signal peptide" evidence="3">
    <location>
        <begin position="1"/>
        <end position="20"/>
    </location>
</feature>
<dbReference type="Proteomes" id="UP000501179">
    <property type="component" value="Chromosome"/>
</dbReference>
<gene>
    <name evidence="4" type="ORF">HA039_04795</name>
</gene>
<evidence type="ECO:0000313" key="5">
    <source>
        <dbReference type="Proteomes" id="UP000501179"/>
    </source>
</evidence>
<dbReference type="PANTHER" id="PTHR40761">
    <property type="entry name" value="CONSERVED INTEGRAL MEMBRANE ALANINE VALINE AND LEUCINE RICH PROTEIN-RELATED"/>
    <property type="match status" value="1"/>
</dbReference>
<evidence type="ECO:0000256" key="1">
    <source>
        <dbReference type="SAM" id="MobiDB-lite"/>
    </source>
</evidence>
<sequence>MNGGTLVAVALSLVSAVAYASAAVAQERLAARTEPGTGLFTLLRRSTWWSSVGLNATGALLHVAALTYGSLTVVQPLGALTLVAAVPLGARRAGRQVSRGEWRGTAFTLVGLAVILTTAAGTTPDDTLTLPQALAVAAVAMALVALLTRSAGAQPGLRNAAASGVTSGVASALTQTVTVAAAARGTNPLPLWQAAGVALLVAAFAAGGLLLSQKAYRGGLGAPLAVLTLANPVAAAVIGLTLLGERLQGGTLGVVAAALGAVIAARGVVLLTRTAPGVPAAGAPDGAVVRSGGVVARVVDAEDADAPGRVAVPAGVASRVSAVRGASADASERGAVSSVDAGAEPAVRSGAGMSGAADAGGADASGRFAVSSGDASERVVDALDEVAVGAGDRMSRVDFDVRGGTEASVGRRVAAEGVGAGATGGSGDALAAAAPEGRDVRVPDLFLPAVPAPAAARTDSRTTGTAPSSASSLPVRTTVRRPSAPTADARMAVRPGAASEPPGSVTAASSPASAGRMTVVPLRLLHAGIRDVPASATRSARAGTETRAAPSPAAAPASAEPPSPRTTAARPAVRPRDTATRSGEAGEVPPARSAQISVVPLRRLHAAGQDGPHTRTPQDRTPPAPLPAPGPDTSMAAPPADLPAVRQTVASAAAPDAPFRRAAEVSGVRARTAPAGGGGESRPVTGRRVARFAVAGLAVWAVPMPVVLMADEFGSAESPGHENVPGHEDTAAAPGEAPPPRRRRCRAGA</sequence>
<organism evidence="4 5">
    <name type="scientific">Streptomyces liangshanensis</name>
    <dbReference type="NCBI Taxonomy" id="2717324"/>
    <lineage>
        <taxon>Bacteria</taxon>
        <taxon>Bacillati</taxon>
        <taxon>Actinomycetota</taxon>
        <taxon>Actinomycetes</taxon>
        <taxon>Kitasatosporales</taxon>
        <taxon>Streptomycetaceae</taxon>
        <taxon>Streptomyces</taxon>
    </lineage>
</organism>
<feature type="transmembrane region" description="Helical" evidence="2">
    <location>
        <begin position="102"/>
        <end position="122"/>
    </location>
</feature>
<dbReference type="KEGG" id="slia:HA039_04795"/>
<feature type="region of interest" description="Disordered" evidence="1">
    <location>
        <begin position="533"/>
        <end position="639"/>
    </location>
</feature>
<feature type="compositionally biased region" description="Basic residues" evidence="1">
    <location>
        <begin position="740"/>
        <end position="749"/>
    </location>
</feature>
<feature type="chain" id="PRO_5038612864" evidence="3">
    <location>
        <begin position="21"/>
        <end position="749"/>
    </location>
</feature>
<dbReference type="EMBL" id="CP050177">
    <property type="protein sequence ID" value="QIQ01693.1"/>
    <property type="molecule type" value="Genomic_DNA"/>
</dbReference>
<keyword evidence="2" id="KW-0812">Transmembrane</keyword>
<feature type="region of interest" description="Disordered" evidence="1">
    <location>
        <begin position="662"/>
        <end position="682"/>
    </location>
</feature>
<feature type="compositionally biased region" description="Low complexity" evidence="1">
    <location>
        <begin position="545"/>
        <end position="558"/>
    </location>
</feature>
<name>A0A6G9GTV0_9ACTN</name>
<feature type="region of interest" description="Disordered" evidence="1">
    <location>
        <begin position="715"/>
        <end position="749"/>
    </location>
</feature>